<dbReference type="Proteomes" id="UP001301216">
    <property type="component" value="Unassembled WGS sequence"/>
</dbReference>
<dbReference type="InterPro" id="IPR036163">
    <property type="entry name" value="HMA_dom_sf"/>
</dbReference>
<reference evidence="3 4" key="1">
    <citation type="submission" date="2022-11" db="EMBL/GenBank/DDBJ databases">
        <title>Brucella sp. YY2X, whole genome shotgun sequencing project.</title>
        <authorList>
            <person name="Yang Y."/>
        </authorList>
    </citation>
    <scope>NUCLEOTIDE SEQUENCE [LARGE SCALE GENOMIC DNA]</scope>
    <source>
        <strain evidence="3 4">YY2X</strain>
    </source>
</reference>
<evidence type="ECO:0000313" key="4">
    <source>
        <dbReference type="Proteomes" id="UP001301216"/>
    </source>
</evidence>
<name>A0ABT3QLG1_9HYPH</name>
<dbReference type="InterPro" id="IPR017969">
    <property type="entry name" value="Heavy-metal-associated_CS"/>
</dbReference>
<sequence>MVTFSIPTMKCGGCAKSVTSALHEVDQAAKVTVDLDKKEITLDSVASEQQVLDALKAAGYPATIA</sequence>
<dbReference type="Gene3D" id="3.30.70.100">
    <property type="match status" value="1"/>
</dbReference>
<dbReference type="CDD" id="cd00371">
    <property type="entry name" value="HMA"/>
    <property type="match status" value="1"/>
</dbReference>
<feature type="domain" description="HMA" evidence="2">
    <location>
        <begin position="1"/>
        <end position="63"/>
    </location>
</feature>
<dbReference type="PROSITE" id="PS01047">
    <property type="entry name" value="HMA_1"/>
    <property type="match status" value="1"/>
</dbReference>
<keyword evidence="4" id="KW-1185">Reference proteome</keyword>
<dbReference type="SUPFAM" id="SSF55008">
    <property type="entry name" value="HMA, heavy metal-associated domain"/>
    <property type="match status" value="1"/>
</dbReference>
<evidence type="ECO:0000259" key="2">
    <source>
        <dbReference type="PROSITE" id="PS50846"/>
    </source>
</evidence>
<gene>
    <name evidence="3" type="ORF">OPR82_06615</name>
</gene>
<dbReference type="PROSITE" id="PS50846">
    <property type="entry name" value="HMA_2"/>
    <property type="match status" value="1"/>
</dbReference>
<dbReference type="RefSeq" id="WP_265983770.1">
    <property type="nucleotide sequence ID" value="NZ_JAPHAV010000001.1"/>
</dbReference>
<comment type="caution">
    <text evidence="3">The sequence shown here is derived from an EMBL/GenBank/DDBJ whole genome shotgun (WGS) entry which is preliminary data.</text>
</comment>
<accession>A0ABT3QLG1</accession>
<evidence type="ECO:0000313" key="3">
    <source>
        <dbReference type="EMBL" id="MCX2696450.1"/>
    </source>
</evidence>
<keyword evidence="1" id="KW-0479">Metal-binding</keyword>
<dbReference type="InterPro" id="IPR006121">
    <property type="entry name" value="HMA_dom"/>
</dbReference>
<organism evidence="3 4">
    <name type="scientific">Ochrobactrum chromiisoli</name>
    <dbReference type="NCBI Taxonomy" id="2993941"/>
    <lineage>
        <taxon>Bacteria</taxon>
        <taxon>Pseudomonadati</taxon>
        <taxon>Pseudomonadota</taxon>
        <taxon>Alphaproteobacteria</taxon>
        <taxon>Hyphomicrobiales</taxon>
        <taxon>Brucellaceae</taxon>
        <taxon>Brucella/Ochrobactrum group</taxon>
        <taxon>Ochrobactrum</taxon>
    </lineage>
</organism>
<dbReference type="Pfam" id="PF00403">
    <property type="entry name" value="HMA"/>
    <property type="match status" value="1"/>
</dbReference>
<dbReference type="EMBL" id="JAPHAV010000001">
    <property type="protein sequence ID" value="MCX2696450.1"/>
    <property type="molecule type" value="Genomic_DNA"/>
</dbReference>
<proteinExistence type="predicted"/>
<evidence type="ECO:0000256" key="1">
    <source>
        <dbReference type="ARBA" id="ARBA00022723"/>
    </source>
</evidence>
<protein>
    <submittedName>
        <fullName evidence="3">Heavy-metal-associated domain-containing protein</fullName>
    </submittedName>
</protein>